<dbReference type="SUPFAM" id="SSF57535">
    <property type="entry name" value="Complement control module/SCR domain"/>
    <property type="match status" value="7"/>
</dbReference>
<feature type="domain" description="Sushi" evidence="8">
    <location>
        <begin position="486"/>
        <end position="544"/>
    </location>
</feature>
<dbReference type="Proteomes" id="UP000515140">
    <property type="component" value="Unplaced"/>
</dbReference>
<dbReference type="FunFam" id="2.10.70.10:FF:000055">
    <property type="entry name" value="Complement decay-accelerating factor, GPI-anchored"/>
    <property type="match status" value="1"/>
</dbReference>
<feature type="domain" description="Sushi" evidence="8">
    <location>
        <begin position="182"/>
        <end position="246"/>
    </location>
</feature>
<dbReference type="Gene3D" id="1.20.5.3730">
    <property type="match status" value="1"/>
</dbReference>
<evidence type="ECO:0000259" key="8">
    <source>
        <dbReference type="PROSITE" id="PS50923"/>
    </source>
</evidence>
<dbReference type="Pfam" id="PF18453">
    <property type="entry name" value="C4bp_oligo"/>
    <property type="match status" value="1"/>
</dbReference>
<protein>
    <submittedName>
        <fullName evidence="10">C4b-binding protein alpha chain</fullName>
    </submittedName>
</protein>
<feature type="domain" description="Sushi" evidence="8">
    <location>
        <begin position="120"/>
        <end position="181"/>
    </location>
</feature>
<evidence type="ECO:0000313" key="9">
    <source>
        <dbReference type="Proteomes" id="UP000515140"/>
    </source>
</evidence>
<evidence type="ECO:0000256" key="4">
    <source>
        <dbReference type="ARBA" id="ARBA00023157"/>
    </source>
</evidence>
<dbReference type="AlphaFoldDB" id="A0A6P5LKW2"/>
<evidence type="ECO:0000256" key="2">
    <source>
        <dbReference type="ARBA" id="ARBA00022729"/>
    </source>
</evidence>
<dbReference type="RefSeq" id="XP_020858902.1">
    <property type="nucleotide sequence ID" value="XM_021003243.1"/>
</dbReference>
<dbReference type="FunCoup" id="A0A6P5LKW2">
    <property type="interactions" value="534"/>
</dbReference>
<keyword evidence="2" id="KW-0732">Signal</keyword>
<dbReference type="InterPro" id="IPR040514">
    <property type="entry name" value="C4bp_oligo"/>
</dbReference>
<dbReference type="Pfam" id="PF00084">
    <property type="entry name" value="Sushi"/>
    <property type="match status" value="7"/>
</dbReference>
<feature type="domain" description="Sushi" evidence="8">
    <location>
        <begin position="55"/>
        <end position="119"/>
    </location>
</feature>
<evidence type="ECO:0000256" key="5">
    <source>
        <dbReference type="ARBA" id="ARBA00023180"/>
    </source>
</evidence>
<comment type="caution">
    <text evidence="6">Lacks conserved residue(s) required for the propagation of feature annotation.</text>
</comment>
<dbReference type="FunFam" id="2.10.70.10:FF:000014">
    <property type="entry name" value="Membrane cofactor protein"/>
    <property type="match status" value="2"/>
</dbReference>
<dbReference type="PANTHER" id="PTHR45656">
    <property type="entry name" value="PROTEIN CBR-CLEC-78"/>
    <property type="match status" value="1"/>
</dbReference>
<sequence length="612" mass="68910">MEPLQRRYDERAGDHIYKNWLKVLWGLEKISETLYSEQSRPLAPGLLTLNWLTAGFCDPPPKLVYAAPVSPLEIGGETIFIDGTQLKYTCRPGYSRNTSKTILTCEKNSWYPTTPFCVKKRCHHPGELNNGRVIVNTDLEFGSKIEFSCLEGYNLIGSSTSHCEIFESGVAWSDPLPVCEIIICPPPPQISNGRHSSREDGIYSFGSSVTYRCNTPFSLIGKASVSCTVVNETIGTWSPQPPICKKVSCKQPQFPNGKLISGLGPIYTYKDTILLECNRGYVLNGTNVIHCEDDSLWHPDIPTCVINACIEKPLIENAELISHRRDENMFSVGTVLTFACKRGYKAIPDILFTATCQEDFSWSMNEGFCKKICCPTPVTDGETLHFINDCKYTPWTTFTLQCKSSRRKSTCQQDGTWKPVISMCENEEEPGCSSPKTIANGNYTITARFLSVSVEYSCNDGYVLIGNAINTCQRSKWSHAFPYCQALCPKPEILNGKVSSEKTQYHINESVDVQCSPGYYLVGPQIITCSENRLWIPAVPKCEWEFPEGCEKVSAIYKFMQCLPNAQDVKMALEIHKLTLEIEMLELEIRKKKDANQSHHHHYVPHKKEKDP</sequence>
<name>A0A6P5LKW2_PHACI</name>
<dbReference type="CTD" id="722"/>
<dbReference type="SMART" id="SM00032">
    <property type="entry name" value="CCP"/>
    <property type="match status" value="8"/>
</dbReference>
<evidence type="ECO:0000313" key="10">
    <source>
        <dbReference type="RefSeq" id="XP_020858902.1"/>
    </source>
</evidence>
<feature type="domain" description="Sushi" evidence="8">
    <location>
        <begin position="247"/>
        <end position="306"/>
    </location>
</feature>
<evidence type="ECO:0000256" key="7">
    <source>
        <dbReference type="SAM" id="MobiDB-lite"/>
    </source>
</evidence>
<dbReference type="GeneID" id="110219685"/>
<feature type="disulfide bond" evidence="6">
    <location>
        <begin position="90"/>
        <end position="117"/>
    </location>
</feature>
<reference evidence="10" key="1">
    <citation type="submission" date="2025-08" db="UniProtKB">
        <authorList>
            <consortium name="RefSeq"/>
        </authorList>
    </citation>
    <scope>IDENTIFICATION</scope>
    <source>
        <tissue evidence="10">Spleen</tissue>
    </source>
</reference>
<dbReference type="InterPro" id="IPR051277">
    <property type="entry name" value="SEZ6_CSMD_C4BPB_Regulators"/>
</dbReference>
<dbReference type="PROSITE" id="PS50923">
    <property type="entry name" value="SUSHI"/>
    <property type="match status" value="7"/>
</dbReference>
<feature type="disulfide bond" evidence="6">
    <location>
        <begin position="277"/>
        <end position="304"/>
    </location>
</feature>
<dbReference type="Gene3D" id="2.10.70.10">
    <property type="entry name" value="Complement Module, domain 1"/>
    <property type="match status" value="6"/>
</dbReference>
<keyword evidence="3" id="KW-0677">Repeat</keyword>
<evidence type="ECO:0000256" key="1">
    <source>
        <dbReference type="ARBA" id="ARBA00022659"/>
    </source>
</evidence>
<proteinExistence type="predicted"/>
<accession>A0A6P5LKW2</accession>
<keyword evidence="1 6" id="KW-0768">Sushi</keyword>
<feature type="domain" description="Sushi" evidence="8">
    <location>
        <begin position="430"/>
        <end position="485"/>
    </location>
</feature>
<dbReference type="InterPro" id="IPR000436">
    <property type="entry name" value="Sushi_SCR_CCP_dom"/>
</dbReference>
<dbReference type="PANTHER" id="PTHR45656:SF15">
    <property type="entry name" value="SUSHI DOMAIN-CONTAINING PROTEIN"/>
    <property type="match status" value="1"/>
</dbReference>
<dbReference type="CDD" id="cd00033">
    <property type="entry name" value="CCP"/>
    <property type="match status" value="7"/>
</dbReference>
<dbReference type="Gene3D" id="2.20.28.230">
    <property type="match status" value="1"/>
</dbReference>
<feature type="region of interest" description="Disordered" evidence="7">
    <location>
        <begin position="593"/>
        <end position="612"/>
    </location>
</feature>
<organism evidence="9 10">
    <name type="scientific">Phascolarctos cinereus</name>
    <name type="common">Koala</name>
    <dbReference type="NCBI Taxonomy" id="38626"/>
    <lineage>
        <taxon>Eukaryota</taxon>
        <taxon>Metazoa</taxon>
        <taxon>Chordata</taxon>
        <taxon>Craniata</taxon>
        <taxon>Vertebrata</taxon>
        <taxon>Euteleostomi</taxon>
        <taxon>Mammalia</taxon>
        <taxon>Metatheria</taxon>
        <taxon>Diprotodontia</taxon>
        <taxon>Phascolarctidae</taxon>
        <taxon>Phascolarctos</taxon>
    </lineage>
</organism>
<feature type="disulfide bond" evidence="6">
    <location>
        <begin position="184"/>
        <end position="227"/>
    </location>
</feature>
<feature type="disulfide bond" evidence="6">
    <location>
        <begin position="515"/>
        <end position="542"/>
    </location>
</feature>
<dbReference type="KEGG" id="pcw:110219685"/>
<dbReference type="InterPro" id="IPR035976">
    <property type="entry name" value="Sushi/SCR/CCP_sf"/>
</dbReference>
<keyword evidence="4 6" id="KW-1015">Disulfide bond</keyword>
<feature type="domain" description="Sushi" evidence="8">
    <location>
        <begin position="307"/>
        <end position="371"/>
    </location>
</feature>
<evidence type="ECO:0000256" key="3">
    <source>
        <dbReference type="ARBA" id="ARBA00022737"/>
    </source>
</evidence>
<keyword evidence="9" id="KW-1185">Reference proteome</keyword>
<evidence type="ECO:0000256" key="6">
    <source>
        <dbReference type="PROSITE-ProRule" id="PRU00302"/>
    </source>
</evidence>
<dbReference type="InParanoid" id="A0A6P5LKW2"/>
<keyword evidence="5" id="KW-0325">Glycoprotein</keyword>
<gene>
    <name evidence="10" type="primary">C4BPA</name>
</gene>